<keyword evidence="2" id="KW-0998">Cell outer membrane</keyword>
<dbReference type="Proteomes" id="UP000094329">
    <property type="component" value="Unassembled WGS sequence"/>
</dbReference>
<keyword evidence="5" id="KW-1185">Reference proteome</keyword>
<protein>
    <recommendedName>
        <fullName evidence="3">TonB-dependent receptor plug domain-containing protein</fullName>
    </recommendedName>
</protein>
<keyword evidence="2" id="KW-0472">Membrane</keyword>
<dbReference type="SUPFAM" id="SSF56935">
    <property type="entry name" value="Porins"/>
    <property type="match status" value="1"/>
</dbReference>
<dbReference type="PANTHER" id="PTHR30069:SF29">
    <property type="entry name" value="HEMOGLOBIN AND HEMOGLOBIN-HAPTOGLOBIN-BINDING PROTEIN 1-RELATED"/>
    <property type="match status" value="1"/>
</dbReference>
<keyword evidence="1" id="KW-0732">Signal</keyword>
<comment type="caution">
    <text evidence="4">The sequence shown here is derived from an EMBL/GenBank/DDBJ whole genome shotgun (WGS) entry which is preliminary data.</text>
</comment>
<name>A0ABX3A3S5_9GAMM</name>
<accession>A0ABX3A3S5</accession>
<evidence type="ECO:0000256" key="2">
    <source>
        <dbReference type="PROSITE-ProRule" id="PRU01360"/>
    </source>
</evidence>
<feature type="domain" description="TonB-dependent receptor plug" evidence="3">
    <location>
        <begin position="13"/>
        <end position="114"/>
    </location>
</feature>
<evidence type="ECO:0000313" key="5">
    <source>
        <dbReference type="Proteomes" id="UP000094329"/>
    </source>
</evidence>
<keyword evidence="2" id="KW-0813">Transport</keyword>
<dbReference type="PROSITE" id="PS52016">
    <property type="entry name" value="TONB_DEPENDENT_REC_3"/>
    <property type="match status" value="1"/>
</dbReference>
<proteinExistence type="inferred from homology"/>
<dbReference type="InterPro" id="IPR039426">
    <property type="entry name" value="TonB-dep_rcpt-like"/>
</dbReference>
<gene>
    <name evidence="4" type="ORF">BGC07_12115</name>
</gene>
<comment type="similarity">
    <text evidence="2">Belongs to the TonB-dependent receptor family.</text>
</comment>
<dbReference type="EMBL" id="MDTU01000001">
    <property type="protein sequence ID" value="ODN43527.1"/>
    <property type="molecule type" value="Genomic_DNA"/>
</dbReference>
<evidence type="ECO:0000313" key="4">
    <source>
        <dbReference type="EMBL" id="ODN43527.1"/>
    </source>
</evidence>
<comment type="subcellular location">
    <subcellularLocation>
        <location evidence="2">Cell outer membrane</location>
        <topology evidence="2">Multi-pass membrane protein</topology>
    </subcellularLocation>
</comment>
<dbReference type="RefSeq" id="WP_069313324.1">
    <property type="nucleotide sequence ID" value="NZ_MDTU01000001.1"/>
</dbReference>
<keyword evidence="2" id="KW-0812">Transmembrane</keyword>
<dbReference type="PANTHER" id="PTHR30069">
    <property type="entry name" value="TONB-DEPENDENT OUTER MEMBRANE RECEPTOR"/>
    <property type="match status" value="1"/>
</dbReference>
<evidence type="ECO:0000259" key="3">
    <source>
        <dbReference type="Pfam" id="PF07715"/>
    </source>
</evidence>
<sequence length="144" mass="15472">MLKKRSKNTGTDVTFNQKEIQEQGATSVSDFLSQQSIVQIKTSSAQQDQTAIAVRGFGDNANTNSLLLVDGIPLTSFTNVGPNLNTVMIQNIASISLIPSSYGSLYGNQAVGGVVNLKTHVPGKRELYTGFGLGNRDQTQTNFF</sequence>
<dbReference type="Gene3D" id="2.170.130.10">
    <property type="entry name" value="TonB-dependent receptor, plug domain"/>
    <property type="match status" value="1"/>
</dbReference>
<dbReference type="Pfam" id="PF07715">
    <property type="entry name" value="Plug"/>
    <property type="match status" value="1"/>
</dbReference>
<dbReference type="InterPro" id="IPR012910">
    <property type="entry name" value="Plug_dom"/>
</dbReference>
<organism evidence="4 5">
    <name type="scientific">Piscirickettsia litoralis</name>
    <dbReference type="NCBI Taxonomy" id="1891921"/>
    <lineage>
        <taxon>Bacteria</taxon>
        <taxon>Pseudomonadati</taxon>
        <taxon>Pseudomonadota</taxon>
        <taxon>Gammaproteobacteria</taxon>
        <taxon>Thiotrichales</taxon>
        <taxon>Piscirickettsiaceae</taxon>
        <taxon>Piscirickettsia</taxon>
    </lineage>
</organism>
<evidence type="ECO:0000256" key="1">
    <source>
        <dbReference type="ARBA" id="ARBA00022729"/>
    </source>
</evidence>
<reference evidence="4 5" key="1">
    <citation type="submission" date="2016-08" db="EMBL/GenBank/DDBJ databases">
        <title>Draft genome sequence of Candidatus Piscirickettsia litoralis, from seawater.</title>
        <authorList>
            <person name="Wan X."/>
            <person name="Lee A.J."/>
            <person name="Hou S."/>
            <person name="Donachie S.P."/>
        </authorList>
    </citation>
    <scope>NUCLEOTIDE SEQUENCE [LARGE SCALE GENOMIC DNA]</scope>
    <source>
        <strain evidence="4 5">Y2</strain>
    </source>
</reference>
<dbReference type="InterPro" id="IPR037066">
    <property type="entry name" value="Plug_dom_sf"/>
</dbReference>
<keyword evidence="2" id="KW-1134">Transmembrane beta strand</keyword>